<evidence type="ECO:0000313" key="11">
    <source>
        <dbReference type="Proteomes" id="UP000451860"/>
    </source>
</evidence>
<dbReference type="PANTHER" id="PTHR43289:SF6">
    <property type="entry name" value="SERINE_THREONINE-PROTEIN KINASE NEKL-3"/>
    <property type="match status" value="1"/>
</dbReference>
<dbReference type="CDD" id="cd14014">
    <property type="entry name" value="STKc_PknB_like"/>
    <property type="match status" value="1"/>
</dbReference>
<evidence type="ECO:0000256" key="4">
    <source>
        <dbReference type="ARBA" id="ARBA00022741"/>
    </source>
</evidence>
<dbReference type="PROSITE" id="PS00108">
    <property type="entry name" value="PROTEIN_KINASE_ST"/>
    <property type="match status" value="1"/>
</dbReference>
<dbReference type="Pfam" id="PF00069">
    <property type="entry name" value="Pkinase"/>
    <property type="match status" value="1"/>
</dbReference>
<feature type="transmembrane region" description="Helical" evidence="8">
    <location>
        <begin position="342"/>
        <end position="364"/>
    </location>
</feature>
<feature type="compositionally biased region" description="Low complexity" evidence="7">
    <location>
        <begin position="299"/>
        <end position="318"/>
    </location>
</feature>
<evidence type="ECO:0000256" key="2">
    <source>
        <dbReference type="ARBA" id="ARBA00022527"/>
    </source>
</evidence>
<dbReference type="InterPro" id="IPR011009">
    <property type="entry name" value="Kinase-like_dom_sf"/>
</dbReference>
<dbReference type="SMART" id="SM00220">
    <property type="entry name" value="S_TKc"/>
    <property type="match status" value="1"/>
</dbReference>
<evidence type="ECO:0000256" key="6">
    <source>
        <dbReference type="ARBA" id="ARBA00022840"/>
    </source>
</evidence>
<dbReference type="PROSITE" id="PS50011">
    <property type="entry name" value="PROTEIN_KINASE_DOM"/>
    <property type="match status" value="1"/>
</dbReference>
<feature type="domain" description="Protein kinase" evidence="9">
    <location>
        <begin position="17"/>
        <end position="279"/>
    </location>
</feature>
<dbReference type="SUPFAM" id="SSF56112">
    <property type="entry name" value="Protein kinase-like (PK-like)"/>
    <property type="match status" value="1"/>
</dbReference>
<evidence type="ECO:0000256" key="3">
    <source>
        <dbReference type="ARBA" id="ARBA00022679"/>
    </source>
</evidence>
<reference evidence="10 11" key="1">
    <citation type="submission" date="2019-10" db="EMBL/GenBank/DDBJ databases">
        <title>Georgenia wutianyii sp. nov. and Georgenia yuyongxinii sp. nov. isolated from plateau pika (Ochotona curzoniae) in the Qinghai-Tibet plateau of China.</title>
        <authorList>
            <person name="Tian Z."/>
        </authorList>
    </citation>
    <scope>NUCLEOTIDE SEQUENCE [LARGE SCALE GENOMIC DNA]</scope>
    <source>
        <strain evidence="10 11">DSM 21501</strain>
    </source>
</reference>
<keyword evidence="8" id="KW-0472">Membrane</keyword>
<keyword evidence="11" id="KW-1185">Reference proteome</keyword>
<dbReference type="EMBL" id="WHJE01000017">
    <property type="protein sequence ID" value="KAE8765008.1"/>
    <property type="molecule type" value="Genomic_DNA"/>
</dbReference>
<keyword evidence="2" id="KW-0723">Serine/threonine-protein kinase</keyword>
<evidence type="ECO:0000256" key="7">
    <source>
        <dbReference type="SAM" id="MobiDB-lite"/>
    </source>
</evidence>
<feature type="region of interest" description="Disordered" evidence="7">
    <location>
        <begin position="299"/>
        <end position="327"/>
    </location>
</feature>
<evidence type="ECO:0000259" key="9">
    <source>
        <dbReference type="PROSITE" id="PS50011"/>
    </source>
</evidence>
<evidence type="ECO:0000313" key="10">
    <source>
        <dbReference type="EMBL" id="KAE8765008.1"/>
    </source>
</evidence>
<keyword evidence="8" id="KW-0812">Transmembrane</keyword>
<dbReference type="GO" id="GO:0004674">
    <property type="term" value="F:protein serine/threonine kinase activity"/>
    <property type="evidence" value="ECO:0007669"/>
    <property type="project" value="UniProtKB-KW"/>
</dbReference>
<dbReference type="OrthoDB" id="9762169at2"/>
<keyword evidence="4" id="KW-0547">Nucleotide-binding</keyword>
<sequence>MAPPQPHLDPGTELAGYRIQSLIARGGMGVVYLATDVRLNRPVALKVLAPELSENEKFRSRFVRESQLAASVDHPNVIPVYGAGEWQGHLYIAMRYVQGTDLRAELALRGPLALPEALRILRDTAAALDAAHDAGLVHRDVKPGNILLADDRKDGHRHVYLTDFGLTKRSSSVTGMTTVGHFLGTLDYVAPEQIRGEDVDGRADVYALACVAFALLAGRPPFDHDDDSAQLWSHMYRDPPSLTAVRAEVPARVDAAIRAGMAKRREDRPSTCGALVALMETEQAARKPRKADRAIPAVAAGSKAGRPGRAAPAPAPDRVGGRPGRGARLRQRLRGPARRRPVLLAALGVAVVGLVAAGFVVAALTPEERTTATDEGLPYTLEVPQSWTVRTGGTGNTTVSVLSPTNLTALFLDEPAALEGAARTAKQDPASAVGLAVYHRPFLPAGASPAARVRGAEGLLPGTGAHLADLGTRTAGDAHAQAMHGTLPLDPTETLEVQVLVVETDPVQMLVFFAPTRLYDDRVELFTEVADSLRLKG</sequence>
<proteinExistence type="predicted"/>
<dbReference type="Gene3D" id="3.30.200.20">
    <property type="entry name" value="Phosphorylase Kinase, domain 1"/>
    <property type="match status" value="1"/>
</dbReference>
<evidence type="ECO:0000256" key="8">
    <source>
        <dbReference type="SAM" id="Phobius"/>
    </source>
</evidence>
<keyword evidence="3" id="KW-0808">Transferase</keyword>
<gene>
    <name evidence="10" type="ORF">GB883_05825</name>
</gene>
<evidence type="ECO:0000256" key="1">
    <source>
        <dbReference type="ARBA" id="ARBA00012513"/>
    </source>
</evidence>
<dbReference type="EC" id="2.7.11.1" evidence="1"/>
<dbReference type="PANTHER" id="PTHR43289">
    <property type="entry name" value="MITOGEN-ACTIVATED PROTEIN KINASE KINASE KINASE 20-RELATED"/>
    <property type="match status" value="1"/>
</dbReference>
<dbReference type="AlphaFoldDB" id="A0A7J5URJ3"/>
<comment type="caution">
    <text evidence="10">The sequence shown here is derived from an EMBL/GenBank/DDBJ whole genome shotgun (WGS) entry which is preliminary data.</text>
</comment>
<dbReference type="RefSeq" id="WP_152199571.1">
    <property type="nucleotide sequence ID" value="NZ_VUKF01000001.1"/>
</dbReference>
<keyword evidence="8" id="KW-1133">Transmembrane helix</keyword>
<organism evidence="10 11">
    <name type="scientific">Georgenia thermotolerans</name>
    <dbReference type="NCBI Taxonomy" id="527326"/>
    <lineage>
        <taxon>Bacteria</taxon>
        <taxon>Bacillati</taxon>
        <taxon>Actinomycetota</taxon>
        <taxon>Actinomycetes</taxon>
        <taxon>Micrococcales</taxon>
        <taxon>Bogoriellaceae</taxon>
        <taxon>Georgenia</taxon>
    </lineage>
</organism>
<protein>
    <recommendedName>
        <fullName evidence="1">non-specific serine/threonine protein kinase</fullName>
        <ecNumber evidence="1">2.7.11.1</ecNumber>
    </recommendedName>
</protein>
<name>A0A7J5URJ3_9MICO</name>
<dbReference type="GO" id="GO:0005524">
    <property type="term" value="F:ATP binding"/>
    <property type="evidence" value="ECO:0007669"/>
    <property type="project" value="UniProtKB-KW"/>
</dbReference>
<dbReference type="Gene3D" id="1.10.510.10">
    <property type="entry name" value="Transferase(Phosphotransferase) domain 1"/>
    <property type="match status" value="1"/>
</dbReference>
<keyword evidence="5 10" id="KW-0418">Kinase</keyword>
<keyword evidence="6" id="KW-0067">ATP-binding</keyword>
<evidence type="ECO:0000256" key="5">
    <source>
        <dbReference type="ARBA" id="ARBA00022777"/>
    </source>
</evidence>
<accession>A0A7J5URJ3</accession>
<dbReference type="Proteomes" id="UP000451860">
    <property type="component" value="Unassembled WGS sequence"/>
</dbReference>
<dbReference type="InterPro" id="IPR000719">
    <property type="entry name" value="Prot_kinase_dom"/>
</dbReference>
<dbReference type="InterPro" id="IPR008271">
    <property type="entry name" value="Ser/Thr_kinase_AS"/>
</dbReference>